<dbReference type="PROSITE" id="PS50977">
    <property type="entry name" value="HTH_TETR_2"/>
    <property type="match status" value="1"/>
</dbReference>
<dbReference type="InterPro" id="IPR050109">
    <property type="entry name" value="HTH-type_TetR-like_transc_reg"/>
</dbReference>
<organism evidence="5 6">
    <name type="scientific">Prauserella shujinwangii</name>
    <dbReference type="NCBI Taxonomy" id="1453103"/>
    <lineage>
        <taxon>Bacteria</taxon>
        <taxon>Bacillati</taxon>
        <taxon>Actinomycetota</taxon>
        <taxon>Actinomycetes</taxon>
        <taxon>Pseudonocardiales</taxon>
        <taxon>Pseudonocardiaceae</taxon>
        <taxon>Prauserella</taxon>
    </lineage>
</organism>
<dbReference type="GO" id="GO:0000976">
    <property type="term" value="F:transcription cis-regulatory region binding"/>
    <property type="evidence" value="ECO:0007669"/>
    <property type="project" value="TreeGrafter"/>
</dbReference>
<feature type="DNA-binding region" description="H-T-H motif" evidence="2">
    <location>
        <begin position="44"/>
        <end position="63"/>
    </location>
</feature>
<dbReference type="SUPFAM" id="SSF48498">
    <property type="entry name" value="Tetracyclin repressor-like, C-terminal domain"/>
    <property type="match status" value="1"/>
</dbReference>
<dbReference type="PANTHER" id="PTHR30055">
    <property type="entry name" value="HTH-TYPE TRANSCRIPTIONAL REGULATOR RUTR"/>
    <property type="match status" value="1"/>
</dbReference>
<dbReference type="RefSeq" id="WP_181193400.1">
    <property type="nucleotide sequence ID" value="NZ_PVNH01000009.1"/>
</dbReference>
<keyword evidence="6" id="KW-1185">Reference proteome</keyword>
<dbReference type="InterPro" id="IPR001647">
    <property type="entry name" value="HTH_TetR"/>
</dbReference>
<dbReference type="AlphaFoldDB" id="A0A2T0LQ20"/>
<evidence type="ECO:0000256" key="3">
    <source>
        <dbReference type="SAM" id="MobiDB-lite"/>
    </source>
</evidence>
<dbReference type="GO" id="GO:0003700">
    <property type="term" value="F:DNA-binding transcription factor activity"/>
    <property type="evidence" value="ECO:0007669"/>
    <property type="project" value="TreeGrafter"/>
</dbReference>
<feature type="compositionally biased region" description="Basic and acidic residues" evidence="3">
    <location>
        <begin position="7"/>
        <end position="20"/>
    </location>
</feature>
<dbReference type="InterPro" id="IPR036271">
    <property type="entry name" value="Tet_transcr_reg_TetR-rel_C_sf"/>
</dbReference>
<keyword evidence="1 2" id="KW-0238">DNA-binding</keyword>
<dbReference type="InterPro" id="IPR009057">
    <property type="entry name" value="Homeodomain-like_sf"/>
</dbReference>
<feature type="region of interest" description="Disordered" evidence="3">
    <location>
        <begin position="1"/>
        <end position="20"/>
    </location>
</feature>
<protein>
    <submittedName>
        <fullName evidence="5">TetR family transcriptional regulator</fullName>
    </submittedName>
</protein>
<proteinExistence type="predicted"/>
<gene>
    <name evidence="5" type="ORF">B0I33_10963</name>
</gene>
<evidence type="ECO:0000313" key="6">
    <source>
        <dbReference type="Proteomes" id="UP000238362"/>
    </source>
</evidence>
<evidence type="ECO:0000313" key="5">
    <source>
        <dbReference type="EMBL" id="PRX45400.1"/>
    </source>
</evidence>
<reference evidence="5 6" key="1">
    <citation type="submission" date="2018-03" db="EMBL/GenBank/DDBJ databases">
        <title>Genomic Encyclopedia of Type Strains, Phase III (KMG-III): the genomes of soil and plant-associated and newly described type strains.</title>
        <authorList>
            <person name="Whitman W."/>
        </authorList>
    </citation>
    <scope>NUCLEOTIDE SEQUENCE [LARGE SCALE GENOMIC DNA]</scope>
    <source>
        <strain evidence="5 6">CGMCC 4.7125</strain>
    </source>
</reference>
<dbReference type="EMBL" id="PVNH01000009">
    <property type="protein sequence ID" value="PRX45400.1"/>
    <property type="molecule type" value="Genomic_DNA"/>
</dbReference>
<evidence type="ECO:0000256" key="1">
    <source>
        <dbReference type="ARBA" id="ARBA00023125"/>
    </source>
</evidence>
<name>A0A2T0LQ20_9PSEU</name>
<dbReference type="Pfam" id="PF00440">
    <property type="entry name" value="TetR_N"/>
    <property type="match status" value="1"/>
</dbReference>
<sequence length="212" mass="23660">MSTAEAPQRRWRGEEPDDRRARRRRRLVEAGLELMGTEGAAAVSMRGVCRQARLTERYFYESFPNREALLVAVLEAVALAARDVVLAALADAPERPPALVRHVVRAFTEHVTEDPRRGRIMFVESLAAPELTRRGSELVKEFTQPIARTLRDGLLGGDDPDTTDIELNALAVFGSLAYLYQAWLERGLDLPVDRFVEHIAQVVERIALASSG</sequence>
<accession>A0A2T0LQ20</accession>
<feature type="domain" description="HTH tetR-type" evidence="4">
    <location>
        <begin position="21"/>
        <end position="81"/>
    </location>
</feature>
<dbReference type="PANTHER" id="PTHR30055:SF209">
    <property type="entry name" value="POSSIBLE TRANSCRIPTIONAL REGULATORY PROTEIN (PROBABLY TETR-FAMILY)"/>
    <property type="match status" value="1"/>
</dbReference>
<dbReference type="Proteomes" id="UP000238362">
    <property type="component" value="Unassembled WGS sequence"/>
</dbReference>
<evidence type="ECO:0000256" key="2">
    <source>
        <dbReference type="PROSITE-ProRule" id="PRU00335"/>
    </source>
</evidence>
<evidence type="ECO:0000259" key="4">
    <source>
        <dbReference type="PROSITE" id="PS50977"/>
    </source>
</evidence>
<dbReference type="SUPFAM" id="SSF46689">
    <property type="entry name" value="Homeodomain-like"/>
    <property type="match status" value="1"/>
</dbReference>
<comment type="caution">
    <text evidence="5">The sequence shown here is derived from an EMBL/GenBank/DDBJ whole genome shotgun (WGS) entry which is preliminary data.</text>
</comment>
<dbReference type="Gene3D" id="1.10.357.10">
    <property type="entry name" value="Tetracycline Repressor, domain 2"/>
    <property type="match status" value="1"/>
</dbReference>